<feature type="region of interest" description="Disordered" evidence="1">
    <location>
        <begin position="1"/>
        <end position="52"/>
    </location>
</feature>
<dbReference type="GeneID" id="9682912"/>
<dbReference type="AlphaFoldDB" id="C1MMV8"/>
<reference evidence="2 3" key="1">
    <citation type="journal article" date="2009" name="Science">
        <title>Green evolution and dynamic adaptations revealed by genomes of the marine picoeukaryotes Micromonas.</title>
        <authorList>
            <person name="Worden A.Z."/>
            <person name="Lee J.H."/>
            <person name="Mock T."/>
            <person name="Rouze P."/>
            <person name="Simmons M.P."/>
            <person name="Aerts A.L."/>
            <person name="Allen A.E."/>
            <person name="Cuvelier M.L."/>
            <person name="Derelle E."/>
            <person name="Everett M.V."/>
            <person name="Foulon E."/>
            <person name="Grimwood J."/>
            <person name="Gundlach H."/>
            <person name="Henrissat B."/>
            <person name="Napoli C."/>
            <person name="McDonald S.M."/>
            <person name="Parker M.S."/>
            <person name="Rombauts S."/>
            <person name="Salamov A."/>
            <person name="Von Dassow P."/>
            <person name="Badger J.H."/>
            <person name="Coutinho P.M."/>
            <person name="Demir E."/>
            <person name="Dubchak I."/>
            <person name="Gentemann C."/>
            <person name="Eikrem W."/>
            <person name="Gready J.E."/>
            <person name="John U."/>
            <person name="Lanier W."/>
            <person name="Lindquist E.A."/>
            <person name="Lucas S."/>
            <person name="Mayer K.F."/>
            <person name="Moreau H."/>
            <person name="Not F."/>
            <person name="Otillar R."/>
            <person name="Panaud O."/>
            <person name="Pangilinan J."/>
            <person name="Paulsen I."/>
            <person name="Piegu B."/>
            <person name="Poliakov A."/>
            <person name="Robbens S."/>
            <person name="Schmutz J."/>
            <person name="Toulza E."/>
            <person name="Wyss T."/>
            <person name="Zelensky A."/>
            <person name="Zhou K."/>
            <person name="Armbrust E.V."/>
            <person name="Bhattacharya D."/>
            <person name="Goodenough U.W."/>
            <person name="Van de Peer Y."/>
            <person name="Grigoriev I.V."/>
        </authorList>
    </citation>
    <scope>NUCLEOTIDE SEQUENCE [LARGE SCALE GENOMIC DNA]</scope>
    <source>
        <strain evidence="2 3">CCMP1545</strain>
    </source>
</reference>
<feature type="compositionally biased region" description="Basic and acidic residues" evidence="1">
    <location>
        <begin position="43"/>
        <end position="52"/>
    </location>
</feature>
<accession>C1MMV8</accession>
<evidence type="ECO:0000256" key="1">
    <source>
        <dbReference type="SAM" id="MobiDB-lite"/>
    </source>
</evidence>
<feature type="region of interest" description="Disordered" evidence="1">
    <location>
        <begin position="78"/>
        <end position="132"/>
    </location>
</feature>
<gene>
    <name evidence="2" type="ORF">MICPUCDRAFT_56676</name>
</gene>
<dbReference type="KEGG" id="mpp:MICPUCDRAFT_56676"/>
<keyword evidence="3" id="KW-1185">Reference proteome</keyword>
<name>C1MMV8_MICPC</name>
<dbReference type="RefSeq" id="XP_003056996.1">
    <property type="nucleotide sequence ID" value="XM_003056950.1"/>
</dbReference>
<protein>
    <submittedName>
        <fullName evidence="2">Predicted protein</fullName>
    </submittedName>
</protein>
<sequence>MSSASVAARPLRTTSRAARDIVRESVRRARAVASSSERPPAPEARRRPIPIDRRTLLLASATAASSRALVLATLRADAADETDETERETTRASAGGARDDPDGRSASTSTATSTPDGDGATRDSGEDPWEGSYVKPALSVREYVEEIDKERDAAFATLRALCASSKFAALSNELVLAPTDDVRQAAYYLPWALVKLDEDAGVTTQRAWSEMRDALTYLDATAIDASRYDAEEEDVMAGIDRVERALDALVDSVPAAYR</sequence>
<dbReference type="OrthoDB" id="545379at2759"/>
<evidence type="ECO:0000313" key="3">
    <source>
        <dbReference type="Proteomes" id="UP000001876"/>
    </source>
</evidence>
<feature type="compositionally biased region" description="Low complexity" evidence="1">
    <location>
        <begin position="105"/>
        <end position="114"/>
    </location>
</feature>
<dbReference type="Proteomes" id="UP000001876">
    <property type="component" value="Unassembled WGS sequence"/>
</dbReference>
<dbReference type="EMBL" id="GG663737">
    <property type="protein sequence ID" value="EEH58641.1"/>
    <property type="molecule type" value="Genomic_DNA"/>
</dbReference>
<feature type="compositionally biased region" description="Basic and acidic residues" evidence="1">
    <location>
        <begin position="17"/>
        <end position="27"/>
    </location>
</feature>
<proteinExistence type="predicted"/>
<organism evidence="3">
    <name type="scientific">Micromonas pusilla (strain CCMP1545)</name>
    <name type="common">Picoplanktonic green alga</name>
    <dbReference type="NCBI Taxonomy" id="564608"/>
    <lineage>
        <taxon>Eukaryota</taxon>
        <taxon>Viridiplantae</taxon>
        <taxon>Chlorophyta</taxon>
        <taxon>Mamiellophyceae</taxon>
        <taxon>Mamiellales</taxon>
        <taxon>Mamiellaceae</taxon>
        <taxon>Micromonas</taxon>
    </lineage>
</organism>
<evidence type="ECO:0000313" key="2">
    <source>
        <dbReference type="EMBL" id="EEH58641.1"/>
    </source>
</evidence>